<sequence length="766" mass="82731">MAILPPRLDDRAFDDLRAELVRRIPTHAPEWTDHNASDPGIALIELFAALGDNVLYRLNRVPEAARLEFLRLLAIPPKPARAAQAMVRLEARRSPAPVPVDFAVGSPTLEFTAGDIHFQALDEITVLPIELSAWIKQPYSGPILAGGIENVSTLLVDHLGSAPSLAQYRPFPLEAPKGGRLPAPVSSGASLDGRIWLCLAAPEATWADALKAAGNDAAAARTNLRRGLSGQVLNLGARTDDALCGSTDHHRCPDAGTDPERWPLRWEISTGGFTGASAQVDRVRYQRLAVVADTTDNLGRRGTIRLRLPDAKAGAEPFGDWTAASFTPADPDLLGIGELPPRIDNDKLAQRVLGWIRVSRADATHPPIRLRWIDANVVRTEQAITAAAELLGYGDGRTGQRHTLSRTPVIPGSQQVQVFGPLGWENWQVVDNLALAGPDDPFYTLDPSDGSITFGDGIHGRIPLPGEAIRCLTYKYGGGVRGNVGAERINRVFRAAPPAALALKATNPLPAEFGTDAETLPEASARIPEALRHNDRAVATDDFAALALETPAVQVGRAQVLPRHKPHERVDGVPGVVTLIVLPAYDPMQPDQPTPDKEMLRRVCAWLEPRRLVTTELYVTPPQYVRLSCSVAVEPDAGAGEETLRRHIELALRQHLAPLPPYGPDGKGWPFGRDVRDRDIEAATLRVQGVRLVNEVLVVGEEISRTGVRTAVEETVALLPWQLPVLLEVKVTIGADATAEPLPPLDTEADPTPVASMPVPVGKEEC</sequence>
<gene>
    <name evidence="2" type="ORF">GCM10007933_41990</name>
</gene>
<evidence type="ECO:0000256" key="1">
    <source>
        <dbReference type="SAM" id="MobiDB-lite"/>
    </source>
</evidence>
<name>A0ABQ6FKK4_9RHOO</name>
<accession>A0ABQ6FKK4</accession>
<dbReference type="InterPro" id="IPR011749">
    <property type="entry name" value="CHP02243"/>
</dbReference>
<protein>
    <submittedName>
        <fullName evidence="2">Baseplate assembly protein</fullName>
    </submittedName>
</protein>
<organism evidence="2 3">
    <name type="scientific">Zoogloea oryzae</name>
    <dbReference type="NCBI Taxonomy" id="310767"/>
    <lineage>
        <taxon>Bacteria</taxon>
        <taxon>Pseudomonadati</taxon>
        <taxon>Pseudomonadota</taxon>
        <taxon>Betaproteobacteria</taxon>
        <taxon>Rhodocyclales</taxon>
        <taxon>Zoogloeaceae</taxon>
        <taxon>Zoogloea</taxon>
    </lineage>
</organism>
<dbReference type="RefSeq" id="WP_284189894.1">
    <property type="nucleotide sequence ID" value="NZ_BSPX01000133.1"/>
</dbReference>
<reference evidence="3" key="1">
    <citation type="journal article" date="2019" name="Int. J. Syst. Evol. Microbiol.">
        <title>The Global Catalogue of Microorganisms (GCM) 10K type strain sequencing project: providing services to taxonomists for standard genome sequencing and annotation.</title>
        <authorList>
            <consortium name="The Broad Institute Genomics Platform"/>
            <consortium name="The Broad Institute Genome Sequencing Center for Infectious Disease"/>
            <person name="Wu L."/>
            <person name="Ma J."/>
        </authorList>
    </citation>
    <scope>NUCLEOTIDE SEQUENCE [LARGE SCALE GENOMIC DNA]</scope>
    <source>
        <strain evidence="3">NBRC 102407</strain>
    </source>
</reference>
<dbReference type="EMBL" id="BSPX01000133">
    <property type="protein sequence ID" value="GLT24706.1"/>
    <property type="molecule type" value="Genomic_DNA"/>
</dbReference>
<feature type="region of interest" description="Disordered" evidence="1">
    <location>
        <begin position="739"/>
        <end position="766"/>
    </location>
</feature>
<dbReference type="NCBIfam" id="TIGR02243">
    <property type="entry name" value="putative baseplate assembly protein"/>
    <property type="match status" value="1"/>
</dbReference>
<dbReference type="Proteomes" id="UP001157167">
    <property type="component" value="Unassembled WGS sequence"/>
</dbReference>
<keyword evidence="3" id="KW-1185">Reference proteome</keyword>
<evidence type="ECO:0000313" key="2">
    <source>
        <dbReference type="EMBL" id="GLT24706.1"/>
    </source>
</evidence>
<comment type="caution">
    <text evidence="2">The sequence shown here is derived from an EMBL/GenBank/DDBJ whole genome shotgun (WGS) entry which is preliminary data.</text>
</comment>
<proteinExistence type="predicted"/>
<evidence type="ECO:0000313" key="3">
    <source>
        <dbReference type="Proteomes" id="UP001157167"/>
    </source>
</evidence>